<dbReference type="SUPFAM" id="SSF46689">
    <property type="entry name" value="Homeodomain-like"/>
    <property type="match status" value="1"/>
</dbReference>
<dbReference type="InterPro" id="IPR036271">
    <property type="entry name" value="Tet_transcr_reg_TetR-rel_C_sf"/>
</dbReference>
<evidence type="ECO:0000313" key="9">
    <source>
        <dbReference type="EMBL" id="TXI58639.1"/>
    </source>
</evidence>
<dbReference type="Pfam" id="PF00440">
    <property type="entry name" value="TetR_N"/>
    <property type="match status" value="1"/>
</dbReference>
<evidence type="ECO:0000313" key="7">
    <source>
        <dbReference type="EMBL" id="KKB98780.1"/>
    </source>
</evidence>
<dbReference type="STRING" id="342002.BST15_17415"/>
<accession>A0A0F5MVK0</accession>
<dbReference type="SUPFAM" id="SSF48498">
    <property type="entry name" value="Tetracyclin repressor-like, C-terminal domain"/>
    <property type="match status" value="1"/>
</dbReference>
<dbReference type="Pfam" id="PF16859">
    <property type="entry name" value="TetR_C_11"/>
    <property type="match status" value="1"/>
</dbReference>
<dbReference type="EMBL" id="LASW01000057">
    <property type="protein sequence ID" value="KKB98780.1"/>
    <property type="molecule type" value="Genomic_DNA"/>
</dbReference>
<dbReference type="GO" id="GO:0000976">
    <property type="term" value="F:transcription cis-regulatory region binding"/>
    <property type="evidence" value="ECO:0007669"/>
    <property type="project" value="TreeGrafter"/>
</dbReference>
<evidence type="ECO:0000259" key="6">
    <source>
        <dbReference type="PROSITE" id="PS50977"/>
    </source>
</evidence>
<dbReference type="Proteomes" id="UP000192327">
    <property type="component" value="Unassembled WGS sequence"/>
</dbReference>
<evidence type="ECO:0000256" key="3">
    <source>
        <dbReference type="ARBA" id="ARBA00023163"/>
    </source>
</evidence>
<dbReference type="InterPro" id="IPR050109">
    <property type="entry name" value="HTH-type_TetR-like_transc_reg"/>
</dbReference>
<dbReference type="EMBL" id="SSGD01000024">
    <property type="protein sequence ID" value="TXI58639.1"/>
    <property type="molecule type" value="Genomic_DNA"/>
</dbReference>
<evidence type="ECO:0000256" key="5">
    <source>
        <dbReference type="SAM" id="MobiDB-lite"/>
    </source>
</evidence>
<proteinExistence type="predicted"/>
<feature type="compositionally biased region" description="Low complexity" evidence="5">
    <location>
        <begin position="224"/>
        <end position="238"/>
    </location>
</feature>
<gene>
    <name evidence="8" type="ORF">BST15_17415</name>
    <name evidence="9" type="ORF">E6Q54_05010</name>
    <name evidence="7" type="ORF">WR43_12810</name>
</gene>
<evidence type="ECO:0000256" key="1">
    <source>
        <dbReference type="ARBA" id="ARBA00023015"/>
    </source>
</evidence>
<dbReference type="Gene3D" id="1.10.357.10">
    <property type="entry name" value="Tetracycline Repressor, domain 2"/>
    <property type="match status" value="1"/>
</dbReference>
<organism evidence="7 10">
    <name type="scientific">Mycolicibacter arupensis</name>
    <dbReference type="NCBI Taxonomy" id="342002"/>
    <lineage>
        <taxon>Bacteria</taxon>
        <taxon>Bacillati</taxon>
        <taxon>Actinomycetota</taxon>
        <taxon>Actinomycetes</taxon>
        <taxon>Mycobacteriales</taxon>
        <taxon>Mycobacteriaceae</taxon>
        <taxon>Mycolicibacter</taxon>
    </lineage>
</organism>
<dbReference type="Proteomes" id="UP000034416">
    <property type="component" value="Unassembled WGS sequence"/>
</dbReference>
<reference evidence="8 11" key="3">
    <citation type="submission" date="2016-12" db="EMBL/GenBank/DDBJ databases">
        <title>The new phylogeny of genus Mycobacterium.</title>
        <authorList>
            <person name="Tortoli E."/>
            <person name="Trovato A."/>
            <person name="Cirillo D.M."/>
        </authorList>
    </citation>
    <scope>NUCLEOTIDE SEQUENCE [LARGE SCALE GENOMIC DNA]</scope>
    <source>
        <strain evidence="8 11">DSM 44942</strain>
    </source>
</reference>
<keyword evidence="3" id="KW-0804">Transcription</keyword>
<feature type="region of interest" description="Disordered" evidence="5">
    <location>
        <begin position="209"/>
        <end position="247"/>
    </location>
</feature>
<dbReference type="AlphaFoldDB" id="A0A0F5MVK0"/>
<dbReference type="PATRIC" id="fig|342002.3.peg.3014"/>
<comment type="caution">
    <text evidence="7">The sequence shown here is derived from an EMBL/GenBank/DDBJ whole genome shotgun (WGS) entry which is preliminary data.</text>
</comment>
<dbReference type="EMBL" id="MVHH01000049">
    <property type="protein sequence ID" value="OQZ93705.1"/>
    <property type="molecule type" value="Genomic_DNA"/>
</dbReference>
<evidence type="ECO:0000313" key="12">
    <source>
        <dbReference type="Proteomes" id="UP000321797"/>
    </source>
</evidence>
<dbReference type="PRINTS" id="PR00455">
    <property type="entry name" value="HTHTETR"/>
</dbReference>
<dbReference type="PANTHER" id="PTHR30055:SF234">
    <property type="entry name" value="HTH-TYPE TRANSCRIPTIONAL REGULATOR BETI"/>
    <property type="match status" value="1"/>
</dbReference>
<dbReference type="PROSITE" id="PS50977">
    <property type="entry name" value="HTH_TETR_2"/>
    <property type="match status" value="1"/>
</dbReference>
<evidence type="ECO:0000256" key="4">
    <source>
        <dbReference type="PROSITE-ProRule" id="PRU00335"/>
    </source>
</evidence>
<dbReference type="Proteomes" id="UP000321797">
    <property type="component" value="Unassembled WGS sequence"/>
</dbReference>
<dbReference type="OrthoDB" id="3626425at2"/>
<dbReference type="InterPro" id="IPR009057">
    <property type="entry name" value="Homeodomain-like_sf"/>
</dbReference>
<evidence type="ECO:0000256" key="2">
    <source>
        <dbReference type="ARBA" id="ARBA00023125"/>
    </source>
</evidence>
<dbReference type="InterPro" id="IPR001647">
    <property type="entry name" value="HTH_TetR"/>
</dbReference>
<keyword evidence="1" id="KW-0805">Transcription regulation</keyword>
<dbReference type="Gene3D" id="1.10.10.60">
    <property type="entry name" value="Homeodomain-like"/>
    <property type="match status" value="1"/>
</dbReference>
<protein>
    <submittedName>
        <fullName evidence="7">TetR family transcriptional regulator</fullName>
    </submittedName>
    <submittedName>
        <fullName evidence="9">TetR/AcrR family transcriptional regulator</fullName>
    </submittedName>
</protein>
<feature type="region of interest" description="Disordered" evidence="5">
    <location>
        <begin position="1"/>
        <end position="20"/>
    </location>
</feature>
<dbReference type="InterPro" id="IPR011075">
    <property type="entry name" value="TetR_C"/>
</dbReference>
<reference evidence="9 12" key="4">
    <citation type="submission" date="2018-09" db="EMBL/GenBank/DDBJ databases">
        <title>Metagenome Assembled Genomes from an Advanced Water Purification Facility.</title>
        <authorList>
            <person name="Stamps B.W."/>
            <person name="Spear J.R."/>
        </authorList>
    </citation>
    <scope>NUCLEOTIDE SEQUENCE [LARGE SCALE GENOMIC DNA]</scope>
    <source>
        <strain evidence="9">Bin_29_2</strain>
    </source>
</reference>
<dbReference type="RefSeq" id="WP_046189997.1">
    <property type="nucleotide sequence ID" value="NZ_JACKUJ010000039.1"/>
</dbReference>
<evidence type="ECO:0000313" key="10">
    <source>
        <dbReference type="Proteomes" id="UP000034416"/>
    </source>
</evidence>
<evidence type="ECO:0000313" key="8">
    <source>
        <dbReference type="EMBL" id="OQZ93705.1"/>
    </source>
</evidence>
<sequence length="247" mass="26780">MSSRLQFGHDDSKDDDDIDPRRIRSRNRLLDAAAALLTSGGVEAVTIDAVTKASKVARTTLYRHFNSSSQLLAATFERLLPQVTPPAPASGTLRERLIELLTRQAALFDDAPLHVTALAWLALGPTATTDHASTEHAPRALRARVIDQYRQPFDAILQSAEARAELGDFDVELVLCQLIGPFAFARMTGLRTMTAHDCTRIVDDFLASHRHKDREPATTPAGDNSTAGQAANSASGQARTDVDRLSG</sequence>
<reference evidence="7" key="2">
    <citation type="submission" date="2015-04" db="EMBL/GenBank/DDBJ databases">
        <title>Genome sequence of Mycobacterium arupense strain GUC1.</title>
        <authorList>
            <person name="Greninger A.L."/>
            <person name="Cunningham G."/>
            <person name="Chiu C.Y."/>
            <person name="Miller S."/>
        </authorList>
    </citation>
    <scope>NUCLEOTIDE SEQUENCE</scope>
    <source>
        <strain evidence="7">GUC1</strain>
    </source>
</reference>
<reference evidence="10" key="1">
    <citation type="submission" date="2015-04" db="EMBL/GenBank/DDBJ databases">
        <title>Genome sequence of Mycobacterium arupense GUC1.</title>
        <authorList>
            <person name="Greninger A.L."/>
            <person name="Cunningham G."/>
            <person name="Chiu C.Y."/>
            <person name="Miller S."/>
        </authorList>
    </citation>
    <scope>NUCLEOTIDE SEQUENCE [LARGE SCALE GENOMIC DNA]</scope>
    <source>
        <strain evidence="10">GUC1</strain>
    </source>
</reference>
<evidence type="ECO:0000313" key="11">
    <source>
        <dbReference type="Proteomes" id="UP000192327"/>
    </source>
</evidence>
<keyword evidence="11" id="KW-1185">Reference proteome</keyword>
<dbReference type="GO" id="GO:0003700">
    <property type="term" value="F:DNA-binding transcription factor activity"/>
    <property type="evidence" value="ECO:0007669"/>
    <property type="project" value="TreeGrafter"/>
</dbReference>
<dbReference type="PANTHER" id="PTHR30055">
    <property type="entry name" value="HTH-TYPE TRANSCRIPTIONAL REGULATOR RUTR"/>
    <property type="match status" value="1"/>
</dbReference>
<feature type="DNA-binding region" description="H-T-H motif" evidence="4">
    <location>
        <begin position="46"/>
        <end position="65"/>
    </location>
</feature>
<keyword evidence="2 4" id="KW-0238">DNA-binding</keyword>
<name>A0A0F5MVK0_9MYCO</name>
<feature type="domain" description="HTH tetR-type" evidence="6">
    <location>
        <begin position="23"/>
        <end position="83"/>
    </location>
</feature>